<keyword evidence="1" id="KW-0812">Transmembrane</keyword>
<accession>A0A943ECW5</accession>
<feature type="transmembrane region" description="Helical" evidence="1">
    <location>
        <begin position="30"/>
        <end position="47"/>
    </location>
</feature>
<feature type="transmembrane region" description="Helical" evidence="1">
    <location>
        <begin position="59"/>
        <end position="76"/>
    </location>
</feature>
<feature type="transmembrane region" description="Helical" evidence="1">
    <location>
        <begin position="6"/>
        <end position="23"/>
    </location>
</feature>
<keyword evidence="1" id="KW-0472">Membrane</keyword>
<sequence>MEMWTSLLIVLAVFALGDVISILTKARISSLFVIMMTFLILFLTHTIPPDIVKRAGLETLGPIAIGMLLVNMGSSVDVRMLKREWRSVVGSIISMIIAVVSCLAMIPLIGRENALASAPVINGGVIATNTMVAAALEKGLPLTAALAAFLYATQKFVGTLPASYFGLRAARHYLADFRRAKKDDPTFVFASQRTENNPWRQTFAERHERHYTAYICLFIGALCSYVGFWGGVFTHKWVGLTIWCMLFGIGLRALGLVPPNFMKNHGVSTGFFMFGVLTVIVPSLAKVDLSMLPQLGFFVACVFALTLLGIVVVFKVLPVWKIVGDRDLAIGIAMCQMIGYPGTQLISDEIAKTVGETDEEVDYLSTRIGTAYVISGFTSVTIFSIIVASIMAHLL</sequence>
<feature type="transmembrane region" description="Helical" evidence="1">
    <location>
        <begin position="211"/>
        <end position="231"/>
    </location>
</feature>
<feature type="transmembrane region" description="Helical" evidence="1">
    <location>
        <begin position="88"/>
        <end position="109"/>
    </location>
</feature>
<protein>
    <submittedName>
        <fullName evidence="2">Uncharacterized protein</fullName>
    </submittedName>
</protein>
<gene>
    <name evidence="2" type="ORF">KHX13_03255</name>
</gene>
<organism evidence="2 3">
    <name type="scientific">Acidaminococcus intestini</name>
    <dbReference type="NCBI Taxonomy" id="187327"/>
    <lineage>
        <taxon>Bacteria</taxon>
        <taxon>Bacillati</taxon>
        <taxon>Bacillota</taxon>
        <taxon>Negativicutes</taxon>
        <taxon>Acidaminococcales</taxon>
        <taxon>Acidaminococcaceae</taxon>
        <taxon>Acidaminococcus</taxon>
    </lineage>
</organism>
<feature type="transmembrane region" description="Helical" evidence="1">
    <location>
        <begin position="266"/>
        <end position="285"/>
    </location>
</feature>
<feature type="transmembrane region" description="Helical" evidence="1">
    <location>
        <begin position="297"/>
        <end position="317"/>
    </location>
</feature>
<name>A0A943ECW5_9FIRM</name>
<reference evidence="2" key="1">
    <citation type="submission" date="2021-02" db="EMBL/GenBank/DDBJ databases">
        <title>Infant gut strain persistence is associated with maternal origin, phylogeny, and functional potential including surface adhesion and iron acquisition.</title>
        <authorList>
            <person name="Lou Y.C."/>
        </authorList>
    </citation>
    <scope>NUCLEOTIDE SEQUENCE</scope>
    <source>
        <strain evidence="2">L3_106_000M1_dasL3_106_000M1_concoct_15</strain>
    </source>
</reference>
<keyword evidence="1" id="KW-1133">Transmembrane helix</keyword>
<dbReference type="CDD" id="cd21416">
    <property type="entry name" value="HDC_protein"/>
    <property type="match status" value="1"/>
</dbReference>
<evidence type="ECO:0000313" key="2">
    <source>
        <dbReference type="EMBL" id="MBS5519341.1"/>
    </source>
</evidence>
<dbReference type="AlphaFoldDB" id="A0A943ECW5"/>
<comment type="caution">
    <text evidence="2">The sequence shown here is derived from an EMBL/GenBank/DDBJ whole genome shotgun (WGS) entry which is preliminary data.</text>
</comment>
<evidence type="ECO:0000313" key="3">
    <source>
        <dbReference type="Proteomes" id="UP000754226"/>
    </source>
</evidence>
<feature type="transmembrane region" description="Helical" evidence="1">
    <location>
        <begin position="371"/>
        <end position="394"/>
    </location>
</feature>
<dbReference type="InterPro" id="IPR049576">
    <property type="entry name" value="HDC-like"/>
</dbReference>
<dbReference type="Proteomes" id="UP000754226">
    <property type="component" value="Unassembled WGS sequence"/>
</dbReference>
<proteinExistence type="predicted"/>
<evidence type="ECO:0000256" key="1">
    <source>
        <dbReference type="SAM" id="Phobius"/>
    </source>
</evidence>
<dbReference type="EMBL" id="JAGZCZ010000003">
    <property type="protein sequence ID" value="MBS5519341.1"/>
    <property type="molecule type" value="Genomic_DNA"/>
</dbReference>
<feature type="transmembrane region" description="Helical" evidence="1">
    <location>
        <begin position="237"/>
        <end position="254"/>
    </location>
</feature>